<keyword evidence="3" id="KW-1185">Reference proteome</keyword>
<evidence type="ECO:0000256" key="1">
    <source>
        <dbReference type="SAM" id="SignalP"/>
    </source>
</evidence>
<dbReference type="AlphaFoldDB" id="A0A8J9YCN9"/>
<proteinExistence type="predicted"/>
<reference evidence="2" key="1">
    <citation type="submission" date="2021-12" db="EMBL/GenBank/DDBJ databases">
        <authorList>
            <person name="Martin H S."/>
        </authorList>
    </citation>
    <scope>NUCLEOTIDE SEQUENCE</scope>
</reference>
<feature type="non-terminal residue" evidence="2">
    <location>
        <position position="118"/>
    </location>
</feature>
<accession>A0A8J9YCN9</accession>
<feature type="chain" id="PRO_5035437860" evidence="1">
    <location>
        <begin position="19"/>
        <end position="118"/>
    </location>
</feature>
<name>A0A8J9YCN9_9NEOP</name>
<sequence length="118" mass="13536">MNYLYCILFIYLLPLSTCIQPLRTYEFGDNYGYVTFDRAGNIGILEKVVKIPIVLPPCKKLTYVRVDIDNLISTPEVTFDKSMSTVTISYARVSYSKSRYWVTAKSIPDVHCLLKHQG</sequence>
<dbReference type="OrthoDB" id="7487540at2759"/>
<organism evidence="2 3">
    <name type="scientific">Brenthis ino</name>
    <name type="common">lesser marbled fritillary</name>
    <dbReference type="NCBI Taxonomy" id="405034"/>
    <lineage>
        <taxon>Eukaryota</taxon>
        <taxon>Metazoa</taxon>
        <taxon>Ecdysozoa</taxon>
        <taxon>Arthropoda</taxon>
        <taxon>Hexapoda</taxon>
        <taxon>Insecta</taxon>
        <taxon>Pterygota</taxon>
        <taxon>Neoptera</taxon>
        <taxon>Endopterygota</taxon>
        <taxon>Lepidoptera</taxon>
        <taxon>Glossata</taxon>
        <taxon>Ditrysia</taxon>
        <taxon>Papilionoidea</taxon>
        <taxon>Nymphalidae</taxon>
        <taxon>Heliconiinae</taxon>
        <taxon>Argynnini</taxon>
        <taxon>Brenthis</taxon>
    </lineage>
</organism>
<evidence type="ECO:0000313" key="2">
    <source>
        <dbReference type="EMBL" id="CAH0721471.1"/>
    </source>
</evidence>
<feature type="signal peptide" evidence="1">
    <location>
        <begin position="1"/>
        <end position="18"/>
    </location>
</feature>
<keyword evidence="1" id="KW-0732">Signal</keyword>
<evidence type="ECO:0000313" key="3">
    <source>
        <dbReference type="Proteomes" id="UP000838878"/>
    </source>
</evidence>
<gene>
    <name evidence="2" type="ORF">BINO364_LOCUS7568</name>
</gene>
<protein>
    <submittedName>
        <fullName evidence="2">Uncharacterized protein</fullName>
    </submittedName>
</protein>
<dbReference type="EMBL" id="OV170222">
    <property type="protein sequence ID" value="CAH0721471.1"/>
    <property type="molecule type" value="Genomic_DNA"/>
</dbReference>
<dbReference type="Proteomes" id="UP000838878">
    <property type="component" value="Chromosome 2"/>
</dbReference>